<protein>
    <recommendedName>
        <fullName evidence="9">Growth factor receptor-bound protein 14</fullName>
    </recommendedName>
</protein>
<dbReference type="SUPFAM" id="SSF55550">
    <property type="entry name" value="SH2 domain"/>
    <property type="match status" value="1"/>
</dbReference>
<dbReference type="InterPro" id="IPR015042">
    <property type="entry name" value="BPS-dom"/>
</dbReference>
<evidence type="ECO:0000259" key="5">
    <source>
        <dbReference type="PROSITE" id="PS50001"/>
    </source>
</evidence>
<dbReference type="PANTHER" id="PTHR11243:SF38">
    <property type="entry name" value="GROWTH FACTOR RECEPTOR-BOUND PROTEIN 14-LIKE ISOFORM X1"/>
    <property type="match status" value="1"/>
</dbReference>
<evidence type="ECO:0000256" key="4">
    <source>
        <dbReference type="PROSITE-ProRule" id="PRU00191"/>
    </source>
</evidence>
<evidence type="ECO:0000313" key="7">
    <source>
        <dbReference type="EnsemblMetazoa" id="XP_008186795.2"/>
    </source>
</evidence>
<organism evidence="7 8">
    <name type="scientific">Acyrthosiphon pisum</name>
    <name type="common">Pea aphid</name>
    <dbReference type="NCBI Taxonomy" id="7029"/>
    <lineage>
        <taxon>Eukaryota</taxon>
        <taxon>Metazoa</taxon>
        <taxon>Ecdysozoa</taxon>
        <taxon>Arthropoda</taxon>
        <taxon>Hexapoda</taxon>
        <taxon>Insecta</taxon>
        <taxon>Pterygota</taxon>
        <taxon>Neoptera</taxon>
        <taxon>Paraneoptera</taxon>
        <taxon>Hemiptera</taxon>
        <taxon>Sternorrhyncha</taxon>
        <taxon>Aphidomorpha</taxon>
        <taxon>Aphidoidea</taxon>
        <taxon>Aphididae</taxon>
        <taxon>Macrosiphini</taxon>
        <taxon>Acyrthosiphon</taxon>
    </lineage>
</organism>
<feature type="domain" description="SH2" evidence="5">
    <location>
        <begin position="439"/>
        <end position="537"/>
    </location>
</feature>
<dbReference type="InterPro" id="IPR000159">
    <property type="entry name" value="RA_dom"/>
</dbReference>
<keyword evidence="8" id="KW-1185">Reference proteome</keyword>
<proteinExistence type="predicted"/>
<dbReference type="AlphaFoldDB" id="A0A8R2FCV5"/>
<comment type="subcellular location">
    <subcellularLocation>
        <location evidence="1">Cytoplasm</location>
    </subcellularLocation>
</comment>
<dbReference type="SUPFAM" id="SSF54236">
    <property type="entry name" value="Ubiquitin-like"/>
    <property type="match status" value="1"/>
</dbReference>
<dbReference type="InterPro" id="IPR029071">
    <property type="entry name" value="Ubiquitin-like_domsf"/>
</dbReference>
<dbReference type="EnsemblMetazoa" id="XM_008188573.3">
    <property type="protein sequence ID" value="XP_008186795.2"/>
    <property type="gene ID" value="LOC100162217"/>
</dbReference>
<dbReference type="InterPro" id="IPR036860">
    <property type="entry name" value="SH2_dom_sf"/>
</dbReference>
<dbReference type="Gene3D" id="2.30.29.30">
    <property type="entry name" value="Pleckstrin-homology domain (PH domain)/Phosphotyrosine-binding domain (PTB)"/>
    <property type="match status" value="1"/>
</dbReference>
<dbReference type="InterPro" id="IPR000980">
    <property type="entry name" value="SH2"/>
</dbReference>
<dbReference type="Gene3D" id="3.30.505.10">
    <property type="entry name" value="SH2 domain"/>
    <property type="match status" value="1"/>
</dbReference>
<reference evidence="8" key="1">
    <citation type="submission" date="2010-06" db="EMBL/GenBank/DDBJ databases">
        <authorList>
            <person name="Jiang H."/>
            <person name="Abraham K."/>
            <person name="Ali S."/>
            <person name="Alsbrooks S.L."/>
            <person name="Anim B.N."/>
            <person name="Anosike U.S."/>
            <person name="Attaway T."/>
            <person name="Bandaranaike D.P."/>
            <person name="Battles P.K."/>
            <person name="Bell S.N."/>
            <person name="Bell A.V."/>
            <person name="Beltran B."/>
            <person name="Bickham C."/>
            <person name="Bustamante Y."/>
            <person name="Caleb T."/>
            <person name="Canada A."/>
            <person name="Cardenas V."/>
            <person name="Carter K."/>
            <person name="Chacko J."/>
            <person name="Chandrabose M.N."/>
            <person name="Chavez D."/>
            <person name="Chavez A."/>
            <person name="Chen L."/>
            <person name="Chu H.-S."/>
            <person name="Claassen K.J."/>
            <person name="Cockrell R."/>
            <person name="Collins M."/>
            <person name="Cooper J.A."/>
            <person name="Cree A."/>
            <person name="Curry S.M."/>
            <person name="Da Y."/>
            <person name="Dao M.D."/>
            <person name="Das B."/>
            <person name="Davila M.-L."/>
            <person name="Davy-Carroll L."/>
            <person name="Denson S."/>
            <person name="Dinh H."/>
            <person name="Ebong V.E."/>
            <person name="Edwards J.R."/>
            <person name="Egan A."/>
            <person name="El-Daye J."/>
            <person name="Escobedo L."/>
            <person name="Fernandez S."/>
            <person name="Fernando P.R."/>
            <person name="Flagg N."/>
            <person name="Forbes L.D."/>
            <person name="Fowler R.G."/>
            <person name="Fu Q."/>
            <person name="Gabisi R.A."/>
            <person name="Ganer J."/>
            <person name="Garbino Pronczuk A."/>
            <person name="Garcia R.M."/>
            <person name="Garner T."/>
            <person name="Garrett T.E."/>
            <person name="Gonzalez D.A."/>
            <person name="Hamid H."/>
            <person name="Hawkins E.S."/>
            <person name="Hirani K."/>
            <person name="Hogues M.E."/>
            <person name="Hollins B."/>
            <person name="Hsiao C.-H."/>
            <person name="Jabil R."/>
            <person name="James M.L."/>
            <person name="Jhangiani S.N."/>
            <person name="Johnson B."/>
            <person name="Johnson Q."/>
            <person name="Joshi V."/>
            <person name="Kalu J.B."/>
            <person name="Kam C."/>
            <person name="Kashfia A."/>
            <person name="Keebler J."/>
            <person name="Kisamo H."/>
            <person name="Kovar C.L."/>
            <person name="Lago L.A."/>
            <person name="Lai C.-Y."/>
            <person name="Laidlaw J."/>
            <person name="Lara F."/>
            <person name="Le T.-K."/>
            <person name="Lee S.L."/>
            <person name="Legall F.H."/>
            <person name="Lemon S.J."/>
            <person name="Lewis L.R."/>
            <person name="Li B."/>
            <person name="Liu Y."/>
            <person name="Liu Y.-S."/>
            <person name="Lopez J."/>
            <person name="Lozado R.J."/>
            <person name="Lu J."/>
            <person name="Madu R.C."/>
            <person name="Maheshwari M."/>
            <person name="Maheshwari R."/>
            <person name="Malloy K."/>
            <person name="Martinez E."/>
            <person name="Mathew T."/>
            <person name="Mercado I.C."/>
            <person name="Mercado C."/>
            <person name="Meyer B."/>
            <person name="Montgomery K."/>
            <person name="Morgan M.B."/>
            <person name="Munidasa M."/>
            <person name="Nazareth L.V."/>
            <person name="Nelson J."/>
            <person name="Ng B.M."/>
            <person name="Nguyen N.B."/>
            <person name="Nguyen P.Q."/>
            <person name="Nguyen T."/>
            <person name="Obregon M."/>
            <person name="Okwuonu G.O."/>
            <person name="Onwere C.G."/>
            <person name="Orozco G."/>
            <person name="Parra A."/>
            <person name="Patel S."/>
            <person name="Patil S."/>
            <person name="Perez A."/>
            <person name="Perez Y."/>
            <person name="Pham C."/>
            <person name="Primus E.L."/>
            <person name="Pu L.-L."/>
            <person name="Puazo M."/>
            <person name="Qin X."/>
            <person name="Quiroz J.B."/>
            <person name="Reese J."/>
            <person name="Richards S."/>
            <person name="Rives C.M."/>
            <person name="Robberts R."/>
            <person name="Ruiz S.J."/>
            <person name="Ruiz M.J."/>
            <person name="Santibanez J."/>
            <person name="Schneider B.W."/>
            <person name="Sisson I."/>
            <person name="Smith M."/>
            <person name="Sodergren E."/>
            <person name="Song X.-Z."/>
            <person name="Song B.B."/>
            <person name="Summersgill H."/>
            <person name="Thelus R."/>
            <person name="Thornton R.D."/>
            <person name="Trejos Z.Y."/>
            <person name="Usmani K."/>
            <person name="Vattathil S."/>
            <person name="Villasana D."/>
            <person name="Walker D.L."/>
            <person name="Wang S."/>
            <person name="Wang K."/>
            <person name="White C.S."/>
            <person name="Williams A.C."/>
            <person name="Williamson J."/>
            <person name="Wilson K."/>
            <person name="Woghiren I.O."/>
            <person name="Woodworth J.R."/>
            <person name="Worley K.C."/>
            <person name="Wright R.A."/>
            <person name="Wu W."/>
            <person name="Young L."/>
            <person name="Zhang L."/>
            <person name="Zhang J."/>
            <person name="Zhu Y."/>
            <person name="Muzny D.M."/>
            <person name="Weinstock G."/>
            <person name="Gibbs R.A."/>
        </authorList>
    </citation>
    <scope>NUCLEOTIDE SEQUENCE [LARGE SCALE GENOMIC DNA]</scope>
    <source>
        <strain evidence="8">LSR1</strain>
    </source>
</reference>
<sequence length="547" mass="63011">MSDRWRRSTSDRLPSGRSLWSGAVPRALRTLTRLCIFYRLFRRNCSSQCSSVPFRIWSLIKQGGHKSDKKMTSSLPYTQFEDENYSDDQLDLPMTPREIKVYHIDDTYETVLVTPSTTSEQVCSQIGKKFISQFYAWSIVEVWKDEGIERTLENHESVLICYHRMEDKNNRILVLRLNDKMFHMFKHPEEFSLYRSLDISTKKQAKIIQKVLNGDTCPLHFSQVWVYDCNKTKPLWDLTVLLLKDKNLYLTSNHKSVVPHIKRSGISYLHNTIMSITRDKCQVQVWAYLGDFRIFTTNKKIPGAPSAHCLCLVPDSGIKRYIACSSITTQSYWMCAMRLSKYGKQLRDNYRSFVKKHNDANEYEYNKKPLPNESVRSHVAMDFSGNVGRIVEDPKEALAIAQAETGSVRRSWRSSGRTTPGLQAAVTKLENDIHLSQPWYHKNMSRDQAANVLHALGNKDGVFLIRESKSKCGSYVLSFKCGGKIIHTPIVTQMDPLNDQVCFTLDNGVIKFYDLLQLVEFYQLNAGSLPTRLMHYVVQVPVVPVTK</sequence>
<dbReference type="RefSeq" id="XP_008186795.2">
    <property type="nucleotide sequence ID" value="XM_008188573.3"/>
</dbReference>
<accession>A0A8R2FCV5</accession>
<name>A0A8R2FCV5_ACYPI</name>
<evidence type="ECO:0000256" key="1">
    <source>
        <dbReference type="ARBA" id="ARBA00004496"/>
    </source>
</evidence>
<reference evidence="7" key="2">
    <citation type="submission" date="2022-06" db="UniProtKB">
        <authorList>
            <consortium name="EnsemblMetazoa"/>
        </authorList>
    </citation>
    <scope>IDENTIFICATION</scope>
</reference>
<dbReference type="InterPro" id="IPR039664">
    <property type="entry name" value="GRB/APBB1IP"/>
</dbReference>
<evidence type="ECO:0008006" key="9">
    <source>
        <dbReference type="Google" id="ProtNLM"/>
    </source>
</evidence>
<evidence type="ECO:0000259" key="6">
    <source>
        <dbReference type="PROSITE" id="PS50200"/>
    </source>
</evidence>
<keyword evidence="3 4" id="KW-0727">SH2 domain</keyword>
<dbReference type="Pfam" id="PF00017">
    <property type="entry name" value="SH2"/>
    <property type="match status" value="1"/>
</dbReference>
<dbReference type="GO" id="GO:0005737">
    <property type="term" value="C:cytoplasm"/>
    <property type="evidence" value="ECO:0007669"/>
    <property type="project" value="UniProtKB-SubCell"/>
</dbReference>
<keyword evidence="2" id="KW-0963">Cytoplasm</keyword>
<evidence type="ECO:0000256" key="3">
    <source>
        <dbReference type="ARBA" id="ARBA00022999"/>
    </source>
</evidence>
<feature type="domain" description="Ras-associating" evidence="6">
    <location>
        <begin position="95"/>
        <end position="180"/>
    </location>
</feature>
<dbReference type="GO" id="GO:0007165">
    <property type="term" value="P:signal transduction"/>
    <property type="evidence" value="ECO:0007669"/>
    <property type="project" value="InterPro"/>
</dbReference>
<evidence type="ECO:0000256" key="2">
    <source>
        <dbReference type="ARBA" id="ARBA00022490"/>
    </source>
</evidence>
<dbReference type="PANTHER" id="PTHR11243">
    <property type="entry name" value="GROWTH FACTOR RECEPTOR-BOUND PROTEIN"/>
    <property type="match status" value="1"/>
</dbReference>
<dbReference type="GO" id="GO:0048699">
    <property type="term" value="P:generation of neurons"/>
    <property type="evidence" value="ECO:0007669"/>
    <property type="project" value="UniProtKB-ARBA"/>
</dbReference>
<evidence type="ECO:0000313" key="8">
    <source>
        <dbReference type="Proteomes" id="UP000007819"/>
    </source>
</evidence>
<dbReference type="Pfam" id="PF08947">
    <property type="entry name" value="BPS"/>
    <property type="match status" value="1"/>
</dbReference>
<dbReference type="GeneID" id="100162217"/>
<dbReference type="InterPro" id="IPR011993">
    <property type="entry name" value="PH-like_dom_sf"/>
</dbReference>
<dbReference type="Gene3D" id="3.10.20.90">
    <property type="entry name" value="Phosphatidylinositol 3-kinase Catalytic Subunit, Chain A, domain 1"/>
    <property type="match status" value="1"/>
</dbReference>
<dbReference type="Pfam" id="PF21989">
    <property type="entry name" value="RA_2"/>
    <property type="match status" value="1"/>
</dbReference>
<dbReference type="SMART" id="SM00252">
    <property type="entry name" value="SH2"/>
    <property type="match status" value="1"/>
</dbReference>
<dbReference type="PROSITE" id="PS50200">
    <property type="entry name" value="RA"/>
    <property type="match status" value="1"/>
</dbReference>
<dbReference type="Proteomes" id="UP000007819">
    <property type="component" value="Chromosome A3"/>
</dbReference>
<dbReference type="OrthoDB" id="8815311at2759"/>
<dbReference type="GO" id="GO:0071944">
    <property type="term" value="C:cell periphery"/>
    <property type="evidence" value="ECO:0007669"/>
    <property type="project" value="UniProtKB-ARBA"/>
</dbReference>
<dbReference type="PROSITE" id="PS50001">
    <property type="entry name" value="SH2"/>
    <property type="match status" value="1"/>
</dbReference>
<dbReference type="PRINTS" id="PR00401">
    <property type="entry name" value="SH2DOMAIN"/>
</dbReference>